<feature type="signal peptide" evidence="1">
    <location>
        <begin position="1"/>
        <end position="21"/>
    </location>
</feature>
<dbReference type="OrthoDB" id="10461785at2759"/>
<evidence type="ECO:0000313" key="3">
    <source>
        <dbReference type="EMBL" id="ORY22488.1"/>
    </source>
</evidence>
<evidence type="ECO:0000259" key="2">
    <source>
        <dbReference type="PROSITE" id="PS51782"/>
    </source>
</evidence>
<keyword evidence="1" id="KW-0732">Signal</keyword>
<evidence type="ECO:0000256" key="1">
    <source>
        <dbReference type="SAM" id="SignalP"/>
    </source>
</evidence>
<dbReference type="Gene3D" id="3.10.350.10">
    <property type="entry name" value="LysM domain"/>
    <property type="match status" value="1"/>
</dbReference>
<dbReference type="AlphaFoldDB" id="A0A1Y2AIS8"/>
<dbReference type="InterPro" id="IPR018392">
    <property type="entry name" value="LysM"/>
</dbReference>
<dbReference type="EMBL" id="MCOG01000247">
    <property type="protein sequence ID" value="ORY22488.1"/>
    <property type="molecule type" value="Genomic_DNA"/>
</dbReference>
<organism evidence="3 4">
    <name type="scientific">Neocallimastix californiae</name>
    <dbReference type="NCBI Taxonomy" id="1754190"/>
    <lineage>
        <taxon>Eukaryota</taxon>
        <taxon>Fungi</taxon>
        <taxon>Fungi incertae sedis</taxon>
        <taxon>Chytridiomycota</taxon>
        <taxon>Chytridiomycota incertae sedis</taxon>
        <taxon>Neocallimastigomycetes</taxon>
        <taxon>Neocallimastigales</taxon>
        <taxon>Neocallimastigaceae</taxon>
        <taxon>Neocallimastix</taxon>
    </lineage>
</organism>
<accession>A0A1Y2AIS8</accession>
<evidence type="ECO:0000313" key="4">
    <source>
        <dbReference type="Proteomes" id="UP000193920"/>
    </source>
</evidence>
<name>A0A1Y2AIS8_9FUNG</name>
<proteinExistence type="predicted"/>
<reference evidence="3 4" key="1">
    <citation type="submission" date="2016-08" db="EMBL/GenBank/DDBJ databases">
        <title>A Parts List for Fungal Cellulosomes Revealed by Comparative Genomics.</title>
        <authorList>
            <consortium name="DOE Joint Genome Institute"/>
            <person name="Haitjema C.H."/>
            <person name="Gilmore S.P."/>
            <person name="Henske J.K."/>
            <person name="Solomon K.V."/>
            <person name="De Groot R."/>
            <person name="Kuo A."/>
            <person name="Mondo S.J."/>
            <person name="Salamov A.A."/>
            <person name="Labutti K."/>
            <person name="Zhao Z."/>
            <person name="Chiniquy J."/>
            <person name="Barry K."/>
            <person name="Brewer H.M."/>
            <person name="Purvine S.O."/>
            <person name="Wright A.T."/>
            <person name="Boxma B."/>
            <person name="Van Alen T."/>
            <person name="Hackstein J.H."/>
            <person name="Baker S.E."/>
            <person name="Grigoriev I.V."/>
            <person name="O'Malley M.A."/>
        </authorList>
    </citation>
    <scope>NUCLEOTIDE SEQUENCE [LARGE SCALE GENOMIC DNA]</scope>
    <source>
        <strain evidence="3 4">G1</strain>
    </source>
</reference>
<feature type="chain" id="PRO_5012395300" description="LysM domain-containing protein" evidence="1">
    <location>
        <begin position="22"/>
        <end position="154"/>
    </location>
</feature>
<gene>
    <name evidence="3" type="ORF">LY90DRAFT_675881</name>
</gene>
<feature type="domain" description="LysM" evidence="2">
    <location>
        <begin position="89"/>
        <end position="134"/>
    </location>
</feature>
<keyword evidence="4" id="KW-1185">Reference proteome</keyword>
<dbReference type="PROSITE" id="PS51782">
    <property type="entry name" value="LYSM"/>
    <property type="match status" value="1"/>
</dbReference>
<dbReference type="CDD" id="cd00118">
    <property type="entry name" value="LysM"/>
    <property type="match status" value="1"/>
</dbReference>
<dbReference type="InterPro" id="IPR036779">
    <property type="entry name" value="LysM_dom_sf"/>
</dbReference>
<protein>
    <recommendedName>
        <fullName evidence="2">LysM domain-containing protein</fullName>
    </recommendedName>
</protein>
<dbReference type="Proteomes" id="UP000193920">
    <property type="component" value="Unassembled WGS sequence"/>
</dbReference>
<sequence length="154" mass="17662">MKLFNFSVLAGLFICVTQIYAIGFHCAKHVIFKNGQTCDLITYGPKKLLRPKDINVLNPLIDCSKPFTENIEVCIYPDSYYSSLDFNYDFYEIQEGDVCESIASKLSTQVDILERFNANILDCDRIEELVGIKIQYRADGDYNPIFENSTEIMI</sequence>
<comment type="caution">
    <text evidence="3">The sequence shown here is derived from an EMBL/GenBank/DDBJ whole genome shotgun (WGS) entry which is preliminary data.</text>
</comment>